<name>A0AAD9HMI3_9PEZI</name>
<evidence type="ECO:0000313" key="2">
    <source>
        <dbReference type="Proteomes" id="UP001232148"/>
    </source>
</evidence>
<sequence>MTTPTRRPLLSAAAALTGEWVVGPGRAERMLFRMKNQLSGISRTSASWRRTSTSLSGMVCVGTCGRPQASWALWLVASWYCFV</sequence>
<evidence type="ECO:0000313" key="1">
    <source>
        <dbReference type="EMBL" id="KAK2031628.1"/>
    </source>
</evidence>
<dbReference type="EMBL" id="MU842838">
    <property type="protein sequence ID" value="KAK2031628.1"/>
    <property type="molecule type" value="Genomic_DNA"/>
</dbReference>
<proteinExistence type="predicted"/>
<dbReference type="Proteomes" id="UP001232148">
    <property type="component" value="Unassembled WGS sequence"/>
</dbReference>
<accession>A0AAD9HMI3</accession>
<protein>
    <submittedName>
        <fullName evidence="1">Uncharacterized protein</fullName>
    </submittedName>
</protein>
<reference evidence="1" key="1">
    <citation type="submission" date="2021-06" db="EMBL/GenBank/DDBJ databases">
        <title>Comparative genomics, transcriptomics and evolutionary studies reveal genomic signatures of adaptation to plant cell wall in hemibiotrophic fungi.</title>
        <authorList>
            <consortium name="DOE Joint Genome Institute"/>
            <person name="Baroncelli R."/>
            <person name="Diaz J.F."/>
            <person name="Benocci T."/>
            <person name="Peng M."/>
            <person name="Battaglia E."/>
            <person name="Haridas S."/>
            <person name="Andreopoulos W."/>
            <person name="Labutti K."/>
            <person name="Pangilinan J."/>
            <person name="Floch G.L."/>
            <person name="Makela M.R."/>
            <person name="Henrissat B."/>
            <person name="Grigoriev I.V."/>
            <person name="Crouch J.A."/>
            <person name="De Vries R.P."/>
            <person name="Sukno S.A."/>
            <person name="Thon M.R."/>
        </authorList>
    </citation>
    <scope>NUCLEOTIDE SEQUENCE</scope>
    <source>
        <strain evidence="1">MAFF235873</strain>
    </source>
</reference>
<dbReference type="AlphaFoldDB" id="A0AAD9HMI3"/>
<comment type="caution">
    <text evidence="1">The sequence shown here is derived from an EMBL/GenBank/DDBJ whole genome shotgun (WGS) entry which is preliminary data.</text>
</comment>
<organism evidence="1 2">
    <name type="scientific">Colletotrichum zoysiae</name>
    <dbReference type="NCBI Taxonomy" id="1216348"/>
    <lineage>
        <taxon>Eukaryota</taxon>
        <taxon>Fungi</taxon>
        <taxon>Dikarya</taxon>
        <taxon>Ascomycota</taxon>
        <taxon>Pezizomycotina</taxon>
        <taxon>Sordariomycetes</taxon>
        <taxon>Hypocreomycetidae</taxon>
        <taxon>Glomerellales</taxon>
        <taxon>Glomerellaceae</taxon>
        <taxon>Colletotrichum</taxon>
        <taxon>Colletotrichum graminicola species complex</taxon>
    </lineage>
</organism>
<keyword evidence="2" id="KW-1185">Reference proteome</keyword>
<gene>
    <name evidence="1" type="ORF">LX32DRAFT_261842</name>
</gene>